<dbReference type="GO" id="GO:0009401">
    <property type="term" value="P:phosphoenolpyruvate-dependent sugar phosphotransferase system"/>
    <property type="evidence" value="ECO:0007669"/>
    <property type="project" value="UniProtKB-KW"/>
</dbReference>
<dbReference type="GO" id="GO:0008982">
    <property type="term" value="F:protein-N(PI)-phosphohistidine-sugar phosphotransferase activity"/>
    <property type="evidence" value="ECO:0007669"/>
    <property type="project" value="InterPro"/>
</dbReference>
<feature type="transmembrane region" description="Helical" evidence="12">
    <location>
        <begin position="346"/>
        <end position="368"/>
    </location>
</feature>
<dbReference type="Pfam" id="PF02378">
    <property type="entry name" value="PTS_EIIC"/>
    <property type="match status" value="1"/>
</dbReference>
<feature type="domain" description="PTS EIIB type-1" evidence="13">
    <location>
        <begin position="448"/>
        <end position="525"/>
    </location>
</feature>
<dbReference type="PANTHER" id="PTHR30009">
    <property type="entry name" value="CYTOCHROME C-TYPE SYNTHESIS PROTEIN AND PTS TRANSMEMBRANE COMPONENT"/>
    <property type="match status" value="1"/>
</dbReference>
<evidence type="ECO:0000256" key="12">
    <source>
        <dbReference type="SAM" id="Phobius"/>
    </source>
</evidence>
<dbReference type="EC" id="2.7.1.69" evidence="15"/>
<dbReference type="GO" id="GO:0005886">
    <property type="term" value="C:plasma membrane"/>
    <property type="evidence" value="ECO:0007669"/>
    <property type="project" value="UniProtKB-SubCell"/>
</dbReference>
<dbReference type="InterPro" id="IPR050429">
    <property type="entry name" value="PTS_Glucose_EIICBA"/>
</dbReference>
<feature type="transmembrane region" description="Helical" evidence="12">
    <location>
        <begin position="323"/>
        <end position="340"/>
    </location>
</feature>
<dbReference type="PROSITE" id="PS51103">
    <property type="entry name" value="PTS_EIIC_TYPE_1"/>
    <property type="match status" value="1"/>
</dbReference>
<feature type="transmembrane region" description="Helical" evidence="12">
    <location>
        <begin position="245"/>
        <end position="265"/>
    </location>
</feature>
<name>A0A0K0HG03_SALBC</name>
<feature type="transmembrane region" description="Helical" evidence="12">
    <location>
        <begin position="105"/>
        <end position="129"/>
    </location>
</feature>
<evidence type="ECO:0000259" key="14">
    <source>
        <dbReference type="PROSITE" id="PS51103"/>
    </source>
</evidence>
<keyword evidence="4 15" id="KW-0762">Sugar transport</keyword>
<evidence type="ECO:0000256" key="10">
    <source>
        <dbReference type="ARBA" id="ARBA00023136"/>
    </source>
</evidence>
<dbReference type="NCBIfam" id="TIGR00826">
    <property type="entry name" value="EIIB_glc"/>
    <property type="match status" value="1"/>
</dbReference>
<dbReference type="eggNOG" id="COG1263">
    <property type="taxonomic scope" value="Bacteria"/>
</dbReference>
<feature type="active site" description="Phosphocysteine intermediate; for EIIB activity" evidence="11">
    <location>
        <position position="470"/>
    </location>
</feature>
<evidence type="ECO:0000256" key="3">
    <source>
        <dbReference type="ARBA" id="ARBA00022475"/>
    </source>
</evidence>
<dbReference type="SUPFAM" id="SSF55604">
    <property type="entry name" value="Glucose permease domain IIB"/>
    <property type="match status" value="1"/>
</dbReference>
<evidence type="ECO:0000313" key="15">
    <source>
        <dbReference type="EMBL" id="CCC32322.1"/>
    </source>
</evidence>
<dbReference type="InterPro" id="IPR001996">
    <property type="entry name" value="PTS_IIB_1"/>
</dbReference>
<dbReference type="PANTHER" id="PTHR30009:SF24">
    <property type="entry name" value="PTS SYSTEM, IIBC COMPONENT"/>
    <property type="match status" value="1"/>
</dbReference>
<keyword evidence="6" id="KW-0598">Phosphotransferase system</keyword>
<dbReference type="Gene3D" id="3.30.1360.60">
    <property type="entry name" value="Glucose permease domain IIB"/>
    <property type="match status" value="1"/>
</dbReference>
<organism evidence="15 16">
    <name type="scientific">Salmonella bongori (strain ATCC 43975 / DSM 13772 / NCTC 12419)</name>
    <dbReference type="NCBI Taxonomy" id="218493"/>
    <lineage>
        <taxon>Bacteria</taxon>
        <taxon>Pseudomonadati</taxon>
        <taxon>Pseudomonadota</taxon>
        <taxon>Gammaproteobacteria</taxon>
        <taxon>Enterobacterales</taxon>
        <taxon>Enterobacteriaceae</taxon>
        <taxon>Salmonella</taxon>
    </lineage>
</organism>
<evidence type="ECO:0000256" key="4">
    <source>
        <dbReference type="ARBA" id="ARBA00022597"/>
    </source>
</evidence>
<keyword evidence="2" id="KW-0813">Transport</keyword>
<keyword evidence="10 12" id="KW-0472">Membrane</keyword>
<evidence type="ECO:0000256" key="1">
    <source>
        <dbReference type="ARBA" id="ARBA00004651"/>
    </source>
</evidence>
<dbReference type="Proteomes" id="UP000000289">
    <property type="component" value="Chromosome"/>
</dbReference>
<dbReference type="Pfam" id="PF00367">
    <property type="entry name" value="PTS_EIIB"/>
    <property type="match status" value="1"/>
</dbReference>
<feature type="transmembrane region" description="Helical" evidence="12">
    <location>
        <begin position="185"/>
        <end position="205"/>
    </location>
</feature>
<proteinExistence type="predicted"/>
<dbReference type="KEGG" id="sbg:SBG_3271"/>
<keyword evidence="5 15" id="KW-0808">Transferase</keyword>
<dbReference type="InterPro" id="IPR003352">
    <property type="entry name" value="PTS_EIIC"/>
</dbReference>
<dbReference type="GO" id="GO:0016301">
    <property type="term" value="F:kinase activity"/>
    <property type="evidence" value="ECO:0007669"/>
    <property type="project" value="UniProtKB-KW"/>
</dbReference>
<accession>A0A0K0HG03</accession>
<dbReference type="InterPro" id="IPR013013">
    <property type="entry name" value="PTS_EIIC_1"/>
</dbReference>
<feature type="transmembrane region" description="Helical" evidence="12">
    <location>
        <begin position="141"/>
        <end position="164"/>
    </location>
</feature>
<feature type="domain" description="PTS EIIC type-1" evidence="14">
    <location>
        <begin position="15"/>
        <end position="435"/>
    </location>
</feature>
<dbReference type="CDD" id="cd00212">
    <property type="entry name" value="PTS_IIB_glc"/>
    <property type="match status" value="1"/>
</dbReference>
<evidence type="ECO:0000259" key="13">
    <source>
        <dbReference type="PROSITE" id="PS51098"/>
    </source>
</evidence>
<feature type="transmembrane region" description="Helical" evidence="12">
    <location>
        <begin position="211"/>
        <end position="233"/>
    </location>
</feature>
<feature type="transmembrane region" description="Helical" evidence="12">
    <location>
        <begin position="401"/>
        <end position="423"/>
    </location>
</feature>
<evidence type="ECO:0000256" key="8">
    <source>
        <dbReference type="ARBA" id="ARBA00022777"/>
    </source>
</evidence>
<dbReference type="AlphaFoldDB" id="A0A0K0HG03"/>
<dbReference type="InterPro" id="IPR018113">
    <property type="entry name" value="PTrfase_EIIB_Cys"/>
</dbReference>
<reference evidence="15 16" key="1">
    <citation type="journal article" date="2011" name="PLoS Pathog.">
        <title>Salmonella bongori provides insights into the evolution of the Salmonellae.</title>
        <authorList>
            <person name="Fookes M."/>
            <person name="Schroeder G.N."/>
            <person name="Langridge G.C."/>
            <person name="Blondel C.J."/>
            <person name="Mammina C."/>
            <person name="Connor T.R."/>
            <person name="Seth-Smith H."/>
            <person name="Vernikos G.S."/>
            <person name="Robinson K.S."/>
            <person name="Sanders M."/>
            <person name="Petty N.K."/>
            <person name="Kingsley R.A."/>
            <person name="Baumler A.J."/>
            <person name="Nuccio S.P."/>
            <person name="Contreras I."/>
            <person name="Santiviago C.A."/>
            <person name="Maskell D."/>
            <person name="Barrow P."/>
            <person name="Humphrey T."/>
            <person name="Nastasi A."/>
            <person name="Roberts M."/>
            <person name="Frankel G."/>
            <person name="Parkhill J."/>
            <person name="Dougan G."/>
            <person name="Thomson N.R."/>
        </authorList>
    </citation>
    <scope>NUCLEOTIDE SEQUENCE [LARGE SCALE GENOMIC DNA]</scope>
    <source>
        <strain evidence="16">ATCC 43975 / DSM 13772 / NCTC 12419</strain>
    </source>
</reference>
<dbReference type="GO" id="GO:0090563">
    <property type="term" value="F:protein-phosphocysteine-sugar phosphotransferase activity"/>
    <property type="evidence" value="ECO:0007669"/>
    <property type="project" value="TreeGrafter"/>
</dbReference>
<evidence type="ECO:0000256" key="7">
    <source>
        <dbReference type="ARBA" id="ARBA00022692"/>
    </source>
</evidence>
<keyword evidence="7 12" id="KW-0812">Transmembrane</keyword>
<dbReference type="InterPro" id="IPR036878">
    <property type="entry name" value="Glu_permease_IIB"/>
</dbReference>
<keyword evidence="3" id="KW-1003">Cell membrane</keyword>
<keyword evidence="9 12" id="KW-1133">Transmembrane helix</keyword>
<keyword evidence="8" id="KW-0418">Kinase</keyword>
<evidence type="ECO:0000256" key="2">
    <source>
        <dbReference type="ARBA" id="ARBA00022448"/>
    </source>
</evidence>
<evidence type="ECO:0000256" key="6">
    <source>
        <dbReference type="ARBA" id="ARBA00022683"/>
    </source>
</evidence>
<evidence type="ECO:0000256" key="11">
    <source>
        <dbReference type="PROSITE-ProRule" id="PRU00421"/>
    </source>
</evidence>
<dbReference type="eggNOG" id="COG1264">
    <property type="taxonomic scope" value="Bacteria"/>
</dbReference>
<evidence type="ECO:0000256" key="9">
    <source>
        <dbReference type="ARBA" id="ARBA00022989"/>
    </source>
</evidence>
<feature type="transmembrane region" description="Helical" evidence="12">
    <location>
        <begin position="65"/>
        <end position="93"/>
    </location>
</feature>
<feature type="transmembrane region" description="Helical" evidence="12">
    <location>
        <begin position="375"/>
        <end position="395"/>
    </location>
</feature>
<evidence type="ECO:0000256" key="5">
    <source>
        <dbReference type="ARBA" id="ARBA00022679"/>
    </source>
</evidence>
<evidence type="ECO:0000313" key="16">
    <source>
        <dbReference type="Proteomes" id="UP000000289"/>
    </source>
</evidence>
<dbReference type="EMBL" id="FR877557">
    <property type="protein sequence ID" value="CCC32322.1"/>
    <property type="molecule type" value="Genomic_DNA"/>
</dbReference>
<comment type="subcellular location">
    <subcellularLocation>
        <location evidence="1">Cell membrane</location>
        <topology evidence="1">Multi-pass membrane protein</topology>
    </subcellularLocation>
</comment>
<sequence>MKLKLHLPLSGIRMSRLFSGAQNLGKSFMLPIAILPAAGLLLGFGGVFTNPITVSTYPFLNNEIIQAIFTIMRLCGSVVFDNLSLLFSVGIAVGLARSDKGTAGLAAVLSFLVMNKAINALLLLTGTLASENLTAAGQASVLGITTLQTGVLGGVMCGLLTSWVHGRYGKTQLPNMLAFFSGSRFVPIMTSFFAIFLGIVLFWVWPHIQAGISHLGILVESTGYLGTLIYGMILKCLIPLGLHHLFYMPFWLTSVGGELMVNGHMVEGTQKIFFAQLADPSVTQYYIGVSRFMAGRFADFMFGLPGAALAIYHCAKPENKRKVASLMLSAALTAFVTGITEPLEFAFMFCAPLLYGVHIVLTGFAFMFSHMLEITVGQTFSGGLVDFLLFGVLQGNAKTNWIMLIPLGVVMFCVYYFTFRFLIQWRQLKTPGREDEPEEIVAAEMDANSRAAGIVEALGGRDNIADVDCCATRLRITVNMPEKVNLERFKQLGSKGAFIRGQGVQVVYGPHVTLIKNEVEEFIGS</sequence>
<gene>
    <name evidence="15" type="ordered locus">SBG_3271</name>
</gene>
<dbReference type="PROSITE" id="PS51098">
    <property type="entry name" value="PTS_EIIB_TYPE_1"/>
    <property type="match status" value="1"/>
</dbReference>
<protein>
    <submittedName>
        <fullName evidence="15">PTS system, sugar transport protein IIABC component</fullName>
        <ecNumber evidence="15">2.7.1.69</ecNumber>
    </submittedName>
</protein>